<evidence type="ECO:0000256" key="1">
    <source>
        <dbReference type="ARBA" id="ARBA00005996"/>
    </source>
</evidence>
<dbReference type="InterPro" id="IPR017462">
    <property type="entry name" value="Sulphur_relay_TusC/DsrF"/>
</dbReference>
<evidence type="ECO:0000313" key="3">
    <source>
        <dbReference type="Proteomes" id="UP001497493"/>
    </source>
</evidence>
<sequence>MGKHFLFILRHPPESGLRVRETLDMIMTAAAFDQTVTLLFLDDGVYQLKHSQDAESPDFPPLARWWDALSMYGVDDLRVEAESLEERALCPDDLGRLVRPVARTAVAALIRTADVVVPA</sequence>
<dbReference type="SUPFAM" id="SSF75169">
    <property type="entry name" value="DsrEFH-like"/>
    <property type="match status" value="1"/>
</dbReference>
<proteinExistence type="inferred from homology"/>
<dbReference type="PANTHER" id="PTHR38780">
    <property type="entry name" value="PROTEIN TUSC"/>
    <property type="match status" value="1"/>
</dbReference>
<dbReference type="InterPro" id="IPR003787">
    <property type="entry name" value="Sulphur_relay_DsrE/F-like"/>
</dbReference>
<dbReference type="EMBL" id="OZ026884">
    <property type="protein sequence ID" value="CAL1241425.1"/>
    <property type="molecule type" value="Genomic_DNA"/>
</dbReference>
<name>A0ABP1CB05_9GAMM</name>
<dbReference type="RefSeq" id="WP_348757945.1">
    <property type="nucleotide sequence ID" value="NZ_OZ026884.1"/>
</dbReference>
<keyword evidence="3" id="KW-1185">Reference proteome</keyword>
<dbReference type="Gene3D" id="3.40.1260.10">
    <property type="entry name" value="DsrEFH-like"/>
    <property type="match status" value="1"/>
</dbReference>
<gene>
    <name evidence="2" type="ORF">MECH1_V1_2649</name>
</gene>
<dbReference type="InterPro" id="IPR027396">
    <property type="entry name" value="DsrEFH-like"/>
</dbReference>
<dbReference type="Pfam" id="PF02635">
    <property type="entry name" value="DsrE"/>
    <property type="match status" value="1"/>
</dbReference>
<comment type="similarity">
    <text evidence="1">Belongs to the DsrF/TusC family.</text>
</comment>
<protein>
    <submittedName>
        <fullName evidence="2">tRNA 5-methylaminomethyl-2-thiouridine synthase TusC</fullName>
    </submittedName>
</protein>
<reference evidence="2 3" key="1">
    <citation type="submission" date="2024-04" db="EMBL/GenBank/DDBJ databases">
        <authorList>
            <person name="Cremers G."/>
        </authorList>
    </citation>
    <scope>NUCLEOTIDE SEQUENCE [LARGE SCALE GENOMIC DNA]</scope>
    <source>
        <strain evidence="2">MeCH1-AG</strain>
    </source>
</reference>
<evidence type="ECO:0000313" key="2">
    <source>
        <dbReference type="EMBL" id="CAL1241425.1"/>
    </source>
</evidence>
<dbReference type="Proteomes" id="UP001497493">
    <property type="component" value="Chromosome"/>
</dbReference>
<dbReference type="PANTHER" id="PTHR38780:SF1">
    <property type="entry name" value="PROTEIN TUSC"/>
    <property type="match status" value="1"/>
</dbReference>
<accession>A0ABP1CB05</accession>
<organism evidence="2 3">
    <name type="scientific">Candidatus Methylocalor cossyra</name>
    <dbReference type="NCBI Taxonomy" id="3108543"/>
    <lineage>
        <taxon>Bacteria</taxon>
        <taxon>Pseudomonadati</taxon>
        <taxon>Pseudomonadota</taxon>
        <taxon>Gammaproteobacteria</taxon>
        <taxon>Methylococcales</taxon>
        <taxon>Methylococcaceae</taxon>
        <taxon>Candidatus Methylocalor</taxon>
    </lineage>
</organism>